<comment type="pathway">
    <text evidence="1">Protein modification; protein ubiquitination.</text>
</comment>
<evidence type="ECO:0000313" key="6">
    <source>
        <dbReference type="EMBL" id="PWA15281.1"/>
    </source>
</evidence>
<evidence type="ECO:0000313" key="7">
    <source>
        <dbReference type="Proteomes" id="UP000250572"/>
    </source>
</evidence>
<dbReference type="UniPathway" id="UPA00143"/>
<feature type="repeat" description="ANK" evidence="4">
    <location>
        <begin position="293"/>
        <end position="325"/>
    </location>
</feature>
<dbReference type="EMBL" id="NHOQ01002708">
    <property type="protein sequence ID" value="PWA15281.1"/>
    <property type="molecule type" value="Genomic_DNA"/>
</dbReference>
<feature type="repeat" description="ANK" evidence="4">
    <location>
        <begin position="181"/>
        <end position="213"/>
    </location>
</feature>
<dbReference type="AlphaFoldDB" id="A0A315UUF3"/>
<reference evidence="6 7" key="1">
    <citation type="journal article" date="2018" name="G3 (Bethesda)">
        <title>A High-Quality Reference Genome for the Invasive Mosquitofish Gambusia affinis Using a Chicago Library.</title>
        <authorList>
            <person name="Hoffberg S.L."/>
            <person name="Troendle N.J."/>
            <person name="Glenn T.C."/>
            <person name="Mahmud O."/>
            <person name="Louha S."/>
            <person name="Chalopin D."/>
            <person name="Bennetzen J.L."/>
            <person name="Mauricio R."/>
        </authorList>
    </citation>
    <scope>NUCLEOTIDE SEQUENCE [LARGE SCALE GENOMIC DNA]</scope>
    <source>
        <strain evidence="6">NE01/NJP1002.9</strain>
        <tissue evidence="6">Muscle</tissue>
    </source>
</reference>
<dbReference type="Proteomes" id="UP000250572">
    <property type="component" value="Unassembled WGS sequence"/>
</dbReference>
<dbReference type="InterPro" id="IPR036770">
    <property type="entry name" value="Ankyrin_rpt-contain_sf"/>
</dbReference>
<feature type="domain" description="SOCS box" evidence="5">
    <location>
        <begin position="421"/>
        <end position="459"/>
    </location>
</feature>
<evidence type="ECO:0000256" key="4">
    <source>
        <dbReference type="PROSITE-ProRule" id="PRU00023"/>
    </source>
</evidence>
<feature type="repeat" description="ANK" evidence="4">
    <location>
        <begin position="216"/>
        <end position="248"/>
    </location>
</feature>
<comment type="caution">
    <text evidence="6">The sequence shown here is derived from an EMBL/GenBank/DDBJ whole genome shotgun (WGS) entry which is preliminary data.</text>
</comment>
<feature type="repeat" description="ANK" evidence="4">
    <location>
        <begin position="148"/>
        <end position="180"/>
    </location>
</feature>
<dbReference type="InterPro" id="IPR036036">
    <property type="entry name" value="SOCS_box-like_dom_sf"/>
</dbReference>
<dbReference type="SUPFAM" id="SSF158235">
    <property type="entry name" value="SOCS box-like"/>
    <property type="match status" value="1"/>
</dbReference>
<keyword evidence="3 4" id="KW-0040">ANK repeat</keyword>
<keyword evidence="2" id="KW-0677">Repeat</keyword>
<dbReference type="PROSITE" id="PS50088">
    <property type="entry name" value="ANK_REPEAT"/>
    <property type="match status" value="4"/>
</dbReference>
<protein>
    <recommendedName>
        <fullName evidence="5">SOCS box domain-containing protein</fullName>
    </recommendedName>
</protein>
<dbReference type="SMART" id="SM00248">
    <property type="entry name" value="ANK"/>
    <property type="match status" value="7"/>
</dbReference>
<dbReference type="InterPro" id="IPR050745">
    <property type="entry name" value="Multifunctional_regulatory"/>
</dbReference>
<dbReference type="PRINTS" id="PR01415">
    <property type="entry name" value="ANKYRIN"/>
</dbReference>
<dbReference type="OMA" id="PIQYVLK"/>
<proteinExistence type="predicted"/>
<organism evidence="6 7">
    <name type="scientific">Gambusia affinis</name>
    <name type="common">Western mosquitofish</name>
    <name type="synonym">Heterandria affinis</name>
    <dbReference type="NCBI Taxonomy" id="33528"/>
    <lineage>
        <taxon>Eukaryota</taxon>
        <taxon>Metazoa</taxon>
        <taxon>Chordata</taxon>
        <taxon>Craniata</taxon>
        <taxon>Vertebrata</taxon>
        <taxon>Euteleostomi</taxon>
        <taxon>Actinopterygii</taxon>
        <taxon>Neopterygii</taxon>
        <taxon>Teleostei</taxon>
        <taxon>Neoteleostei</taxon>
        <taxon>Acanthomorphata</taxon>
        <taxon>Ovalentaria</taxon>
        <taxon>Atherinomorphae</taxon>
        <taxon>Cyprinodontiformes</taxon>
        <taxon>Poeciliidae</taxon>
        <taxon>Poeciliinae</taxon>
        <taxon>Gambusia</taxon>
    </lineage>
</organism>
<name>A0A315UUF3_GAMAF</name>
<evidence type="ECO:0000256" key="1">
    <source>
        <dbReference type="ARBA" id="ARBA00004906"/>
    </source>
</evidence>
<dbReference type="PANTHER" id="PTHR24189">
    <property type="entry name" value="MYOTROPHIN"/>
    <property type="match status" value="1"/>
</dbReference>
<dbReference type="STRING" id="33528.ENSGAFP00000026751"/>
<sequence>MVDMLLESLIATVCLIISSIIHALWTIIDSDSVDSVDQSDVLQDCMEDLSPRQLAVKQLKEKFLKALQENNAEEVLQILNTGKLDNDTVLEVEDPSMVLASYKQGYWLPGYKLEKSWAMGIHVCVMYNAVETALVLLQKGAAINRMPNGKTPLHVACEVSNSDCVALLLAYGAKVNSLSLSGHTPLHYCITRESVECARQLILKGAKVNTASHNNEEDTPLHTAARFGVPELVALLLTHGASVNALNALQETPLMTAAFWAFDSKEQVYSQDHHFVCRLLLDHQADPNLKEGDNKTALHMAAWNCDHVLMQMLLEAGADVRAMDINGCAPIQYVLKVTGVRPMAIPEVCFQLLLNYNAARIYPPQFHKVLQSCYDYPQVVEILVNSYEHLKPSRKWRGAIPDDCYERHKDFYDSMFAVCTNTPRSLLHLARCAIRASLRGFCQQGVDQLPLPSTMKKYVLLEPEGILY</sequence>
<evidence type="ECO:0000256" key="3">
    <source>
        <dbReference type="ARBA" id="ARBA00023043"/>
    </source>
</evidence>
<dbReference type="SMART" id="SM00969">
    <property type="entry name" value="SOCS_box"/>
    <property type="match status" value="1"/>
</dbReference>
<gene>
    <name evidence="6" type="ORF">CCH79_00008456</name>
</gene>
<dbReference type="InterPro" id="IPR001496">
    <property type="entry name" value="SOCS_box"/>
</dbReference>
<dbReference type="Gene3D" id="1.25.40.20">
    <property type="entry name" value="Ankyrin repeat-containing domain"/>
    <property type="match status" value="2"/>
</dbReference>
<dbReference type="CDD" id="cd03723">
    <property type="entry name" value="SOCS_ASB4_ASB18"/>
    <property type="match status" value="1"/>
</dbReference>
<dbReference type="PROSITE" id="PS50225">
    <property type="entry name" value="SOCS"/>
    <property type="match status" value="1"/>
</dbReference>
<dbReference type="Pfam" id="PF12796">
    <property type="entry name" value="Ank_2"/>
    <property type="match status" value="3"/>
</dbReference>
<evidence type="ECO:0000256" key="2">
    <source>
        <dbReference type="ARBA" id="ARBA00022737"/>
    </source>
</evidence>
<dbReference type="PANTHER" id="PTHR24189:SF50">
    <property type="entry name" value="ANKYRIN REPEAT AND SOCS BOX PROTEIN 2"/>
    <property type="match status" value="1"/>
</dbReference>
<dbReference type="PROSITE" id="PS50297">
    <property type="entry name" value="ANK_REP_REGION"/>
    <property type="match status" value="4"/>
</dbReference>
<dbReference type="Gene3D" id="1.10.750.20">
    <property type="entry name" value="SOCS box"/>
    <property type="match status" value="1"/>
</dbReference>
<dbReference type="InterPro" id="IPR002110">
    <property type="entry name" value="Ankyrin_rpt"/>
</dbReference>
<dbReference type="GO" id="GO:0035556">
    <property type="term" value="P:intracellular signal transduction"/>
    <property type="evidence" value="ECO:0007669"/>
    <property type="project" value="InterPro"/>
</dbReference>
<dbReference type="SUPFAM" id="SSF48403">
    <property type="entry name" value="Ankyrin repeat"/>
    <property type="match status" value="1"/>
</dbReference>
<evidence type="ECO:0000259" key="5">
    <source>
        <dbReference type="PROSITE" id="PS50225"/>
    </source>
</evidence>
<dbReference type="GO" id="GO:0016567">
    <property type="term" value="P:protein ubiquitination"/>
    <property type="evidence" value="ECO:0007669"/>
    <property type="project" value="UniProtKB-UniPathway"/>
</dbReference>
<dbReference type="Pfam" id="PF07525">
    <property type="entry name" value="SOCS_box"/>
    <property type="match status" value="1"/>
</dbReference>
<accession>A0A315UUF3</accession>
<keyword evidence="7" id="KW-1185">Reference proteome</keyword>